<evidence type="ECO:0000313" key="2">
    <source>
        <dbReference type="EMBL" id="TVU10111.1"/>
    </source>
</evidence>
<gene>
    <name evidence="2" type="ORF">EJB05_43619</name>
</gene>
<name>A0A5J9THF2_9POAL</name>
<reference evidence="2 3" key="1">
    <citation type="journal article" date="2019" name="Sci. Rep.">
        <title>A high-quality genome of Eragrostis curvula grass provides insights into Poaceae evolution and supports new strategies to enhance forage quality.</title>
        <authorList>
            <person name="Carballo J."/>
            <person name="Santos B.A.C.M."/>
            <person name="Zappacosta D."/>
            <person name="Garbus I."/>
            <person name="Selva J.P."/>
            <person name="Gallo C.A."/>
            <person name="Diaz A."/>
            <person name="Albertini E."/>
            <person name="Caccamo M."/>
            <person name="Echenique V."/>
        </authorList>
    </citation>
    <scope>NUCLEOTIDE SEQUENCE [LARGE SCALE GENOMIC DNA]</scope>
    <source>
        <strain evidence="3">cv. Victoria</strain>
        <tissue evidence="2">Leaf</tissue>
    </source>
</reference>
<evidence type="ECO:0000256" key="1">
    <source>
        <dbReference type="SAM" id="MobiDB-lite"/>
    </source>
</evidence>
<dbReference type="EMBL" id="RWGY01000039">
    <property type="protein sequence ID" value="TVU10111.1"/>
    <property type="molecule type" value="Genomic_DNA"/>
</dbReference>
<proteinExistence type="predicted"/>
<sequence length="185" mass="18969">MLKLPASIDDARRSTSGGIEVAMVCGKDGLSIMATATGKRLVTIRQSVTKIPNRAVPVTPLPNSNPTVSGGGGGYVDPVRARAGQASLSVGAARRDKARRDPERREAAWQRGRGASQGSEPAVRHGGRRACSAMGEDATRAQATSPAAPKEPAAVAGQGAVGSRSGVRSGSHMDEAASNLSFTIR</sequence>
<dbReference type="Gramene" id="TVU10111">
    <property type="protein sequence ID" value="TVU10111"/>
    <property type="gene ID" value="EJB05_43619"/>
</dbReference>
<feature type="region of interest" description="Disordered" evidence="1">
    <location>
        <begin position="55"/>
        <end position="74"/>
    </location>
</feature>
<evidence type="ECO:0000313" key="3">
    <source>
        <dbReference type="Proteomes" id="UP000324897"/>
    </source>
</evidence>
<organism evidence="2 3">
    <name type="scientific">Eragrostis curvula</name>
    <name type="common">weeping love grass</name>
    <dbReference type="NCBI Taxonomy" id="38414"/>
    <lineage>
        <taxon>Eukaryota</taxon>
        <taxon>Viridiplantae</taxon>
        <taxon>Streptophyta</taxon>
        <taxon>Embryophyta</taxon>
        <taxon>Tracheophyta</taxon>
        <taxon>Spermatophyta</taxon>
        <taxon>Magnoliopsida</taxon>
        <taxon>Liliopsida</taxon>
        <taxon>Poales</taxon>
        <taxon>Poaceae</taxon>
        <taxon>PACMAD clade</taxon>
        <taxon>Chloridoideae</taxon>
        <taxon>Eragrostideae</taxon>
        <taxon>Eragrostidinae</taxon>
        <taxon>Eragrostis</taxon>
    </lineage>
</organism>
<feature type="compositionally biased region" description="Low complexity" evidence="1">
    <location>
        <begin position="153"/>
        <end position="170"/>
    </location>
</feature>
<feature type="region of interest" description="Disordered" evidence="1">
    <location>
        <begin position="86"/>
        <end position="185"/>
    </location>
</feature>
<dbReference type="AlphaFoldDB" id="A0A5J9THF2"/>
<protein>
    <submittedName>
        <fullName evidence="2">Uncharacterized protein</fullName>
    </submittedName>
</protein>
<keyword evidence="3" id="KW-1185">Reference proteome</keyword>
<dbReference type="Proteomes" id="UP000324897">
    <property type="component" value="Chromosome 3"/>
</dbReference>
<accession>A0A5J9THF2</accession>
<feature type="non-terminal residue" evidence="2">
    <location>
        <position position="1"/>
    </location>
</feature>
<feature type="compositionally biased region" description="Basic and acidic residues" evidence="1">
    <location>
        <begin position="93"/>
        <end position="108"/>
    </location>
</feature>
<comment type="caution">
    <text evidence="2">The sequence shown here is derived from an EMBL/GenBank/DDBJ whole genome shotgun (WGS) entry which is preliminary data.</text>
</comment>